<feature type="domain" description="PepSY" evidence="1">
    <location>
        <begin position="1"/>
        <end position="54"/>
    </location>
</feature>
<name>A0ABR4WGE8_9GAMM</name>
<dbReference type="EMBL" id="ARXU01000002">
    <property type="protein sequence ID" value="KGD62629.1"/>
    <property type="molecule type" value="Genomic_DNA"/>
</dbReference>
<sequence>MDKDAFEQKLVDDGYKVKVFKITDGDCYELYGWNEEGKKVEIYYDPVTGETLKTEIKD</sequence>
<keyword evidence="3" id="KW-1185">Reference proteome</keyword>
<gene>
    <name evidence="2" type="ORF">T9A_00920</name>
</gene>
<evidence type="ECO:0000313" key="2">
    <source>
        <dbReference type="EMBL" id="KGD62629.1"/>
    </source>
</evidence>
<reference evidence="2 3" key="1">
    <citation type="submission" date="2012-09" db="EMBL/GenBank/DDBJ databases">
        <title>Genome Sequence of alkane-degrading Bacterium Alcanivorax jadensis T9.</title>
        <authorList>
            <person name="Lai Q."/>
            <person name="Shao Z."/>
        </authorList>
    </citation>
    <scope>NUCLEOTIDE SEQUENCE [LARGE SCALE GENOMIC DNA]</scope>
    <source>
        <strain evidence="2 3">T9</strain>
    </source>
</reference>
<evidence type="ECO:0000259" key="1">
    <source>
        <dbReference type="Pfam" id="PF13670"/>
    </source>
</evidence>
<accession>A0ABR4WGE8</accession>
<comment type="caution">
    <text evidence="2">The sequence shown here is derived from an EMBL/GenBank/DDBJ whole genome shotgun (WGS) entry which is preliminary data.</text>
</comment>
<evidence type="ECO:0000313" key="3">
    <source>
        <dbReference type="Proteomes" id="UP000029443"/>
    </source>
</evidence>
<dbReference type="Pfam" id="PF13670">
    <property type="entry name" value="PepSY_2"/>
    <property type="match status" value="1"/>
</dbReference>
<protein>
    <recommendedName>
        <fullName evidence="1">PepSY domain-containing protein</fullName>
    </recommendedName>
</protein>
<organism evidence="2 3">
    <name type="scientific">Alcanivorax jadensis T9</name>
    <dbReference type="NCBI Taxonomy" id="1177181"/>
    <lineage>
        <taxon>Bacteria</taxon>
        <taxon>Pseudomonadati</taxon>
        <taxon>Pseudomonadota</taxon>
        <taxon>Gammaproteobacteria</taxon>
        <taxon>Oceanospirillales</taxon>
        <taxon>Alcanivoracaceae</taxon>
        <taxon>Alcanivorax</taxon>
    </lineage>
</organism>
<dbReference type="InterPro" id="IPR025711">
    <property type="entry name" value="PepSY"/>
</dbReference>
<dbReference type="Proteomes" id="UP000029443">
    <property type="component" value="Unassembled WGS sequence"/>
</dbReference>
<proteinExistence type="predicted"/>